<dbReference type="PANTHER" id="PTHR42933">
    <property type="entry name" value="SLR6095 PROTEIN"/>
    <property type="match status" value="1"/>
</dbReference>
<keyword evidence="3" id="KW-0489">Methyltransferase</keyword>
<dbReference type="Pfam" id="PF02384">
    <property type="entry name" value="N6_Mtase"/>
    <property type="match status" value="2"/>
</dbReference>
<dbReference type="GO" id="GO:0008170">
    <property type="term" value="F:N-methyltransferase activity"/>
    <property type="evidence" value="ECO:0007669"/>
    <property type="project" value="InterPro"/>
</dbReference>
<evidence type="ECO:0000256" key="4">
    <source>
        <dbReference type="ARBA" id="ARBA00022679"/>
    </source>
</evidence>
<dbReference type="InterPro" id="IPR051537">
    <property type="entry name" value="DNA_Adenine_Mtase"/>
</dbReference>
<dbReference type="SUPFAM" id="SSF52540">
    <property type="entry name" value="P-loop containing nucleoside triphosphate hydrolases"/>
    <property type="match status" value="1"/>
</dbReference>
<name>A0A518DQK6_9BACT</name>
<evidence type="ECO:0000256" key="1">
    <source>
        <dbReference type="ARBA" id="ARBA00006594"/>
    </source>
</evidence>
<dbReference type="RefSeq" id="WP_197443133.1">
    <property type="nucleotide sequence ID" value="NZ_CP036433.1"/>
</dbReference>
<dbReference type="EMBL" id="CP036433">
    <property type="protein sequence ID" value="QDU94102.1"/>
    <property type="molecule type" value="Genomic_DNA"/>
</dbReference>
<comment type="catalytic activity">
    <reaction evidence="7">
        <text>a 2'-deoxyadenosine in DNA + S-adenosyl-L-methionine = an N(6)-methyl-2'-deoxyadenosine in DNA + S-adenosyl-L-homocysteine + H(+)</text>
        <dbReference type="Rhea" id="RHEA:15197"/>
        <dbReference type="Rhea" id="RHEA-COMP:12418"/>
        <dbReference type="Rhea" id="RHEA-COMP:12419"/>
        <dbReference type="ChEBI" id="CHEBI:15378"/>
        <dbReference type="ChEBI" id="CHEBI:57856"/>
        <dbReference type="ChEBI" id="CHEBI:59789"/>
        <dbReference type="ChEBI" id="CHEBI:90615"/>
        <dbReference type="ChEBI" id="CHEBI:90616"/>
        <dbReference type="EC" id="2.1.1.72"/>
    </reaction>
</comment>
<dbReference type="InterPro" id="IPR040980">
    <property type="entry name" value="SWI2_SNF2"/>
</dbReference>
<protein>
    <recommendedName>
        <fullName evidence="2">site-specific DNA-methyltransferase (adenine-specific)</fullName>
        <ecNumber evidence="2">2.1.1.72</ecNumber>
    </recommendedName>
</protein>
<keyword evidence="4" id="KW-0808">Transferase</keyword>
<evidence type="ECO:0000256" key="3">
    <source>
        <dbReference type="ARBA" id="ARBA00022603"/>
    </source>
</evidence>
<dbReference type="SUPFAM" id="SSF53335">
    <property type="entry name" value="S-adenosyl-L-methionine-dependent methyltransferases"/>
    <property type="match status" value="1"/>
</dbReference>
<dbReference type="Pfam" id="PF02037">
    <property type="entry name" value="SAP"/>
    <property type="match status" value="1"/>
</dbReference>
<evidence type="ECO:0000259" key="8">
    <source>
        <dbReference type="PROSITE" id="PS50800"/>
    </source>
</evidence>
<feature type="domain" description="SAP" evidence="8">
    <location>
        <begin position="52"/>
        <end position="86"/>
    </location>
</feature>
<evidence type="ECO:0000256" key="7">
    <source>
        <dbReference type="ARBA" id="ARBA00047942"/>
    </source>
</evidence>
<dbReference type="KEGG" id="lcre:Pla8534_18880"/>
<evidence type="ECO:0000256" key="2">
    <source>
        <dbReference type="ARBA" id="ARBA00011900"/>
    </source>
</evidence>
<keyword evidence="5" id="KW-0949">S-adenosyl-L-methionine</keyword>
<keyword evidence="10" id="KW-1185">Reference proteome</keyword>
<dbReference type="GO" id="GO:0009307">
    <property type="term" value="P:DNA restriction-modification system"/>
    <property type="evidence" value="ECO:0007669"/>
    <property type="project" value="UniProtKB-KW"/>
</dbReference>
<accession>A0A518DQK6</accession>
<dbReference type="GO" id="GO:0003677">
    <property type="term" value="F:DNA binding"/>
    <property type="evidence" value="ECO:0007669"/>
    <property type="project" value="InterPro"/>
</dbReference>
<dbReference type="InterPro" id="IPR055180">
    <property type="entry name" value="HsdR_RecA-like_helicase_dom_2"/>
</dbReference>
<dbReference type="InterPro" id="IPR027417">
    <property type="entry name" value="P-loop_NTPase"/>
</dbReference>
<dbReference type="Gene3D" id="3.40.50.150">
    <property type="entry name" value="Vaccinia Virus protein VP39"/>
    <property type="match status" value="2"/>
</dbReference>
<gene>
    <name evidence="9" type="primary">hsdR</name>
    <name evidence="9" type="ORF">Pla8534_18880</name>
</gene>
<dbReference type="GO" id="GO:0032259">
    <property type="term" value="P:methylation"/>
    <property type="evidence" value="ECO:0007669"/>
    <property type="project" value="UniProtKB-KW"/>
</dbReference>
<dbReference type="Gene3D" id="1.20.1260.30">
    <property type="match status" value="1"/>
</dbReference>
<evidence type="ECO:0000256" key="6">
    <source>
        <dbReference type="ARBA" id="ARBA00022747"/>
    </source>
</evidence>
<dbReference type="InterPro" id="IPR038333">
    <property type="entry name" value="T1MK-like_N_sf"/>
</dbReference>
<evidence type="ECO:0000313" key="10">
    <source>
        <dbReference type="Proteomes" id="UP000317648"/>
    </source>
</evidence>
<dbReference type="GO" id="GO:0009007">
    <property type="term" value="F:site-specific DNA-methyltransferase (adenine-specific) activity"/>
    <property type="evidence" value="ECO:0007669"/>
    <property type="project" value="UniProtKB-EC"/>
</dbReference>
<dbReference type="InterPro" id="IPR022749">
    <property type="entry name" value="D12N6_MeTrfase_N"/>
</dbReference>
<evidence type="ECO:0000313" key="9">
    <source>
        <dbReference type="EMBL" id="QDU94102.1"/>
    </source>
</evidence>
<dbReference type="Gene3D" id="3.40.50.300">
    <property type="entry name" value="P-loop containing nucleotide triphosphate hydrolases"/>
    <property type="match status" value="2"/>
</dbReference>
<dbReference type="InterPro" id="IPR003356">
    <property type="entry name" value="DNA_methylase_A-5"/>
</dbReference>
<dbReference type="Pfam" id="PF18766">
    <property type="entry name" value="SWI2_SNF2"/>
    <property type="match status" value="1"/>
</dbReference>
<keyword evidence="9" id="KW-0378">Hydrolase</keyword>
<keyword evidence="6" id="KW-0680">Restriction system</keyword>
<dbReference type="PANTHER" id="PTHR42933:SF3">
    <property type="entry name" value="TYPE I RESTRICTION ENZYME MJAVIII METHYLASE SUBUNIT"/>
    <property type="match status" value="1"/>
</dbReference>
<proteinExistence type="inferred from homology"/>
<dbReference type="PROSITE" id="PS50800">
    <property type="entry name" value="SAP"/>
    <property type="match status" value="1"/>
</dbReference>
<sequence>MKLKPTILAIFRRDDLKGILDDLGLEGVDRRSVDAMRGKLSRSRSVTAEDLLAWLRKPELQTVCGELGLQTKGKRDELVERILNGSNSTVAATSTRRKMNQDVQQTLDLNGNTKAPPKKKPEKLTLARLERRLFEACDILRGNMDASEFKEYIFGMLFLKRLSDQFDADRESERRKMEKKGIRADLIEKQLDNPDKFDFFVPAKAHWDKIKHLKQSVGSGLNKALAAIEDGNPNTLQDVLKGINFNRKVGQRTMDDSTLIEFIQHFDELPLSNDDFEFPDLLGAAYEYLIKYFADSAGKKGGEFYTPAEVVRTMVHLIEPKEGMACYDPCVGSGGMLIQSKHYVQESGGDPRNLSLSGQELNGGTWAVCKMNMILHGKSDGKMAVVMPHGVLFRGGDEKECRKRFIRDGVLEAVIGLPPGLFYGTGIPASVLVINKQGAAQRTSVLFINADREYKEGKNQNSLRPEDTEKITHVYHKHLDVCDDLKDLKVCLVNDRKDLEEQLGKTAQLTDEKVTYISSTDALRSKLSKDSSNLNMVMVHKFQEGQDEHVPDYLESALEIPRFENFGIVNPSERILLMIDEAHRTQAGDLGDNLFEAFPNATRLAFTGTPLIVVKDKKKTVDRFGKYIDKYKLQDAVDDGATVQILYEGKTPDSAIDRKHEFDTKVDELAKKHVESQMRKAENVETLRKIAKRDEKPFDDLVKERTAEEILALKKKWGTTGDILEADERIEAIAANLVDHYLENILPNGFKAQVVCSSKMAAIKYKKFIDKALATRLAEEQAKPVWSGDPAALPEADRDQYRDDELCQRVGFLKSVVVVSSEGTNEPAAITDSRKHAREVDAVENFKRAFNFDDPEKVNTGIAFLIVCDMLLTGFDAPVEQVMYIDKKVTNHNLLQTIARVNRVAKGKSRGQGFKASTSCV</sequence>
<dbReference type="PRINTS" id="PR00507">
    <property type="entry name" value="N12N6MTFRASE"/>
</dbReference>
<dbReference type="AlphaFoldDB" id="A0A518DQK6"/>
<dbReference type="InterPro" id="IPR036361">
    <property type="entry name" value="SAP_dom_sf"/>
</dbReference>
<evidence type="ECO:0000256" key="5">
    <source>
        <dbReference type="ARBA" id="ARBA00022691"/>
    </source>
</evidence>
<reference evidence="9 10" key="1">
    <citation type="submission" date="2019-02" db="EMBL/GenBank/DDBJ databases">
        <title>Deep-cultivation of Planctomycetes and their phenomic and genomic characterization uncovers novel biology.</title>
        <authorList>
            <person name="Wiegand S."/>
            <person name="Jogler M."/>
            <person name="Boedeker C."/>
            <person name="Pinto D."/>
            <person name="Vollmers J."/>
            <person name="Rivas-Marin E."/>
            <person name="Kohn T."/>
            <person name="Peeters S.H."/>
            <person name="Heuer A."/>
            <person name="Rast P."/>
            <person name="Oberbeckmann S."/>
            <person name="Bunk B."/>
            <person name="Jeske O."/>
            <person name="Meyerdierks A."/>
            <person name="Storesund J.E."/>
            <person name="Kallscheuer N."/>
            <person name="Luecker S."/>
            <person name="Lage O.M."/>
            <person name="Pohl T."/>
            <person name="Merkel B.J."/>
            <person name="Hornburger P."/>
            <person name="Mueller R.-W."/>
            <person name="Bruemmer F."/>
            <person name="Labrenz M."/>
            <person name="Spormann A.M."/>
            <person name="Op den Camp H."/>
            <person name="Overmann J."/>
            <person name="Amann R."/>
            <person name="Jetten M.S.M."/>
            <person name="Mascher T."/>
            <person name="Medema M.H."/>
            <person name="Devos D.P."/>
            <person name="Kaster A.-K."/>
            <person name="Ovreas L."/>
            <person name="Rohde M."/>
            <person name="Galperin M.Y."/>
            <person name="Jogler C."/>
        </authorList>
    </citation>
    <scope>NUCLEOTIDE SEQUENCE [LARGE SCALE GENOMIC DNA]</scope>
    <source>
        <strain evidence="9 10">Pla85_3_4</strain>
    </source>
</reference>
<dbReference type="SUPFAM" id="SSF68906">
    <property type="entry name" value="SAP domain"/>
    <property type="match status" value="1"/>
</dbReference>
<dbReference type="GO" id="GO:0016787">
    <property type="term" value="F:hydrolase activity"/>
    <property type="evidence" value="ECO:0007669"/>
    <property type="project" value="UniProtKB-KW"/>
</dbReference>
<dbReference type="EC" id="2.1.1.72" evidence="2"/>
<dbReference type="Pfam" id="PF22679">
    <property type="entry name" value="T1R_D3-like"/>
    <property type="match status" value="1"/>
</dbReference>
<dbReference type="Pfam" id="PF12161">
    <property type="entry name" value="HsdM_N"/>
    <property type="match status" value="1"/>
</dbReference>
<dbReference type="Proteomes" id="UP000317648">
    <property type="component" value="Chromosome"/>
</dbReference>
<comment type="similarity">
    <text evidence="1">Belongs to the N(4)/N(6)-methyltransferase family.</text>
</comment>
<dbReference type="InterPro" id="IPR003034">
    <property type="entry name" value="SAP_dom"/>
</dbReference>
<organism evidence="9 10">
    <name type="scientific">Lignipirellula cremea</name>
    <dbReference type="NCBI Taxonomy" id="2528010"/>
    <lineage>
        <taxon>Bacteria</taxon>
        <taxon>Pseudomonadati</taxon>
        <taxon>Planctomycetota</taxon>
        <taxon>Planctomycetia</taxon>
        <taxon>Pirellulales</taxon>
        <taxon>Pirellulaceae</taxon>
        <taxon>Lignipirellula</taxon>
    </lineage>
</organism>
<dbReference type="InterPro" id="IPR029063">
    <property type="entry name" value="SAM-dependent_MTases_sf"/>
</dbReference>